<name>A0A816FQT9_9BILA</name>
<dbReference type="EMBL" id="CAJNOH010011843">
    <property type="protein sequence ID" value="CAF1529542.1"/>
    <property type="molecule type" value="Genomic_DNA"/>
</dbReference>
<dbReference type="AlphaFoldDB" id="A0A816FQT9"/>
<protein>
    <submittedName>
        <fullName evidence="2">Uncharacterized protein</fullName>
    </submittedName>
</protein>
<evidence type="ECO:0000313" key="2">
    <source>
        <dbReference type="EMBL" id="CAF1664910.1"/>
    </source>
</evidence>
<dbReference type="Proteomes" id="UP000663854">
    <property type="component" value="Unassembled WGS sequence"/>
</dbReference>
<comment type="caution">
    <text evidence="2">The sequence shown here is derived from an EMBL/GenBank/DDBJ whole genome shotgun (WGS) entry which is preliminary data.</text>
</comment>
<proteinExistence type="predicted"/>
<evidence type="ECO:0000313" key="3">
    <source>
        <dbReference type="Proteomes" id="UP000663870"/>
    </source>
</evidence>
<reference evidence="2" key="1">
    <citation type="submission" date="2021-02" db="EMBL/GenBank/DDBJ databases">
        <authorList>
            <person name="Nowell W R."/>
        </authorList>
    </citation>
    <scope>NUCLEOTIDE SEQUENCE</scope>
</reference>
<organism evidence="2 3">
    <name type="scientific">Rotaria sordida</name>
    <dbReference type="NCBI Taxonomy" id="392033"/>
    <lineage>
        <taxon>Eukaryota</taxon>
        <taxon>Metazoa</taxon>
        <taxon>Spiralia</taxon>
        <taxon>Gnathifera</taxon>
        <taxon>Rotifera</taxon>
        <taxon>Eurotatoria</taxon>
        <taxon>Bdelloidea</taxon>
        <taxon>Philodinida</taxon>
        <taxon>Philodinidae</taxon>
        <taxon>Rotaria</taxon>
    </lineage>
</organism>
<gene>
    <name evidence="2" type="ORF">JXQ802_LOCUS56663</name>
    <name evidence="1" type="ORF">PYM288_LOCUS40090</name>
</gene>
<sequence length="164" mass="18839">MINNNNNNPSIFFNISIHAPFETLNRILFSLFICGCLNDPISGLIFSLSTIQTWKFIIEIPYSDVSGVDIQENFNQILPILSIISPLTLEEVTNENYQLLIDKEEELVARFLKAFENGTIDRMITITKTGREIPVSFEPITNINECRTYIYNCIQKYAPELPKK</sequence>
<dbReference type="EMBL" id="CAJNOL010013705">
    <property type="protein sequence ID" value="CAF1664910.1"/>
    <property type="molecule type" value="Genomic_DNA"/>
</dbReference>
<keyword evidence="3" id="KW-1185">Reference proteome</keyword>
<dbReference type="Proteomes" id="UP000663870">
    <property type="component" value="Unassembled WGS sequence"/>
</dbReference>
<accession>A0A816FQT9</accession>
<evidence type="ECO:0000313" key="1">
    <source>
        <dbReference type="EMBL" id="CAF1529542.1"/>
    </source>
</evidence>